<organism evidence="2 3">
    <name type="scientific">Aspergillus bertholletiae</name>
    <dbReference type="NCBI Taxonomy" id="1226010"/>
    <lineage>
        <taxon>Eukaryota</taxon>
        <taxon>Fungi</taxon>
        <taxon>Dikarya</taxon>
        <taxon>Ascomycota</taxon>
        <taxon>Pezizomycotina</taxon>
        <taxon>Eurotiomycetes</taxon>
        <taxon>Eurotiomycetidae</taxon>
        <taxon>Eurotiales</taxon>
        <taxon>Aspergillaceae</taxon>
        <taxon>Aspergillus</taxon>
        <taxon>Aspergillus subgen. Circumdati</taxon>
    </lineage>
</organism>
<evidence type="ECO:0008006" key="4">
    <source>
        <dbReference type="Google" id="ProtNLM"/>
    </source>
</evidence>
<dbReference type="AlphaFoldDB" id="A0A5N7B8S4"/>
<gene>
    <name evidence="2" type="ORF">BDV26DRAFT_197769</name>
</gene>
<feature type="chain" id="PRO_5024937869" description="AA1-like domain-containing protein" evidence="1">
    <location>
        <begin position="23"/>
        <end position="145"/>
    </location>
</feature>
<sequence>MKTSIVATVLAATAAIAAPTVAKRDGQFVISDLKARTSLSRTMSFTLLDTSAPGGEVTTDCNMIWPANSAPNQNARCNGGQYLIQFPDGFPGIGHFTLALERIGADPIGGRAYLDENDGKWQCVENPEPHVKKDCKYDGSYTIPL</sequence>
<dbReference type="OrthoDB" id="4416590at2759"/>
<name>A0A5N7B8S4_9EURO</name>
<protein>
    <recommendedName>
        <fullName evidence="4">AA1-like domain-containing protein</fullName>
    </recommendedName>
</protein>
<evidence type="ECO:0000313" key="3">
    <source>
        <dbReference type="Proteomes" id="UP000326198"/>
    </source>
</evidence>
<keyword evidence="1" id="KW-0732">Signal</keyword>
<evidence type="ECO:0000256" key="1">
    <source>
        <dbReference type="SAM" id="SignalP"/>
    </source>
</evidence>
<dbReference type="Proteomes" id="UP000326198">
    <property type="component" value="Unassembled WGS sequence"/>
</dbReference>
<reference evidence="2 3" key="1">
    <citation type="submission" date="2019-04" db="EMBL/GenBank/DDBJ databases">
        <title>Friends and foes A comparative genomics studyof 23 Aspergillus species from section Flavi.</title>
        <authorList>
            <consortium name="DOE Joint Genome Institute"/>
            <person name="Kjaerbolling I."/>
            <person name="Vesth T."/>
            <person name="Frisvad J.C."/>
            <person name="Nybo J.L."/>
            <person name="Theobald S."/>
            <person name="Kildgaard S."/>
            <person name="Isbrandt T."/>
            <person name="Kuo A."/>
            <person name="Sato A."/>
            <person name="Lyhne E.K."/>
            <person name="Kogle M.E."/>
            <person name="Wiebenga A."/>
            <person name="Kun R.S."/>
            <person name="Lubbers R.J."/>
            <person name="Makela M.R."/>
            <person name="Barry K."/>
            <person name="Chovatia M."/>
            <person name="Clum A."/>
            <person name="Daum C."/>
            <person name="Haridas S."/>
            <person name="He G."/>
            <person name="LaButti K."/>
            <person name="Lipzen A."/>
            <person name="Mondo S."/>
            <person name="Riley R."/>
            <person name="Salamov A."/>
            <person name="Simmons B.A."/>
            <person name="Magnuson J.K."/>
            <person name="Henrissat B."/>
            <person name="Mortensen U.H."/>
            <person name="Larsen T.O."/>
            <person name="Devries R.P."/>
            <person name="Grigoriev I.V."/>
            <person name="Machida M."/>
            <person name="Baker S.E."/>
            <person name="Andersen M.R."/>
        </authorList>
    </citation>
    <scope>NUCLEOTIDE SEQUENCE [LARGE SCALE GENOMIC DNA]</scope>
    <source>
        <strain evidence="2 3">IBT 29228</strain>
    </source>
</reference>
<evidence type="ECO:0000313" key="2">
    <source>
        <dbReference type="EMBL" id="KAE8378165.1"/>
    </source>
</evidence>
<dbReference type="EMBL" id="ML736212">
    <property type="protein sequence ID" value="KAE8378165.1"/>
    <property type="molecule type" value="Genomic_DNA"/>
</dbReference>
<accession>A0A5N7B8S4</accession>
<feature type="signal peptide" evidence="1">
    <location>
        <begin position="1"/>
        <end position="22"/>
    </location>
</feature>
<proteinExistence type="predicted"/>
<keyword evidence="3" id="KW-1185">Reference proteome</keyword>